<dbReference type="RefSeq" id="WP_320325537.1">
    <property type="nucleotide sequence ID" value="NZ_JALBUS010000006.1"/>
</dbReference>
<dbReference type="InterPro" id="IPR058240">
    <property type="entry name" value="rSAM_sf"/>
</dbReference>
<dbReference type="NCBIfam" id="TIGR04337">
    <property type="entry name" value="AmmeMemoSam_rS"/>
    <property type="match status" value="1"/>
</dbReference>
<keyword evidence="5" id="KW-0408">Iron</keyword>
<dbReference type="SFLD" id="SFLDS00029">
    <property type="entry name" value="Radical_SAM"/>
    <property type="match status" value="1"/>
</dbReference>
<dbReference type="Pfam" id="PF04055">
    <property type="entry name" value="Radical_SAM"/>
    <property type="match status" value="1"/>
</dbReference>
<evidence type="ECO:0000256" key="4">
    <source>
        <dbReference type="ARBA" id="ARBA00022723"/>
    </source>
</evidence>
<evidence type="ECO:0000256" key="3">
    <source>
        <dbReference type="ARBA" id="ARBA00022691"/>
    </source>
</evidence>
<dbReference type="InterPro" id="IPR016431">
    <property type="entry name" value="Pyrv-formate_lyase-activ_prd"/>
</dbReference>
<keyword evidence="6" id="KW-0411">Iron-sulfur</keyword>
<dbReference type="InterPro" id="IPR007197">
    <property type="entry name" value="rSAM"/>
</dbReference>
<name>A0ABU4WL28_9FIRM</name>
<sequence>MICSTCFRHCQLQEGQIGFCRARQNKGGKIICANYGYVTSMAIDPIEKKPLALFHPGSTLLSIGSYGCNLDCPFCQNFQISRMAKSSDANFVSPEKIRDMALQAKQTQSNLIGVAYTYNEMLCSWEYVRDCAQLIHKAHLLNVLVTNGTASLDVLDEILPYIDAMNIDLKSLNAQTYASILHGDLNQTMAFIEKAIPACHVEITTLVVPGMNDSESEIDALTHWISQQDPNIPYHLTRYFPRYQMDTPATNISTLYRLKEIAQTHLHHVFVGNV</sequence>
<dbReference type="Proteomes" id="UP001285244">
    <property type="component" value="Unassembled WGS sequence"/>
</dbReference>
<evidence type="ECO:0000313" key="8">
    <source>
        <dbReference type="EMBL" id="MDX8417242.1"/>
    </source>
</evidence>
<dbReference type="InterPro" id="IPR034457">
    <property type="entry name" value="Organic_radical-activating"/>
</dbReference>
<keyword evidence="3" id="KW-0949">S-adenosyl-L-methionine</keyword>
<evidence type="ECO:0000256" key="1">
    <source>
        <dbReference type="ARBA" id="ARBA00001966"/>
    </source>
</evidence>
<dbReference type="PIRSF" id="PIRSF004869">
    <property type="entry name" value="PflX_prd"/>
    <property type="match status" value="1"/>
</dbReference>
<evidence type="ECO:0000259" key="7">
    <source>
        <dbReference type="PROSITE" id="PS51918"/>
    </source>
</evidence>
<keyword evidence="2" id="KW-0004">4Fe-4S</keyword>
<evidence type="ECO:0000256" key="5">
    <source>
        <dbReference type="ARBA" id="ARBA00023004"/>
    </source>
</evidence>
<dbReference type="InterPro" id="IPR013785">
    <property type="entry name" value="Aldolase_TIM"/>
</dbReference>
<dbReference type="PROSITE" id="PS51918">
    <property type="entry name" value="RADICAL_SAM"/>
    <property type="match status" value="1"/>
</dbReference>
<accession>A0ABU4WL28</accession>
<dbReference type="EMBL" id="JALBUS010000006">
    <property type="protein sequence ID" value="MDX8417242.1"/>
    <property type="molecule type" value="Genomic_DNA"/>
</dbReference>
<evidence type="ECO:0000256" key="6">
    <source>
        <dbReference type="ARBA" id="ARBA00023014"/>
    </source>
</evidence>
<gene>
    <name evidence="8" type="primary">amrS</name>
    <name evidence="8" type="ORF">MOZ64_05220</name>
</gene>
<evidence type="ECO:0000256" key="2">
    <source>
        <dbReference type="ARBA" id="ARBA00022485"/>
    </source>
</evidence>
<dbReference type="SFLD" id="SFLDG01101">
    <property type="entry name" value="Uncharacterised_Radical_SAM_Su"/>
    <property type="match status" value="1"/>
</dbReference>
<keyword evidence="9" id="KW-1185">Reference proteome</keyword>
<keyword evidence="4" id="KW-0479">Metal-binding</keyword>
<dbReference type="SUPFAM" id="SSF102114">
    <property type="entry name" value="Radical SAM enzymes"/>
    <property type="match status" value="1"/>
</dbReference>
<organism evidence="8 9">
    <name type="scientific">Absicoccus intestinalis</name>
    <dbReference type="NCBI Taxonomy" id="2926319"/>
    <lineage>
        <taxon>Bacteria</taxon>
        <taxon>Bacillati</taxon>
        <taxon>Bacillota</taxon>
        <taxon>Erysipelotrichia</taxon>
        <taxon>Erysipelotrichales</taxon>
        <taxon>Erysipelotrichaceae</taxon>
        <taxon>Absicoccus</taxon>
    </lineage>
</organism>
<dbReference type="CDD" id="cd01335">
    <property type="entry name" value="Radical_SAM"/>
    <property type="match status" value="1"/>
</dbReference>
<proteinExistence type="predicted"/>
<dbReference type="InterPro" id="IPR027596">
    <property type="entry name" value="AmmeMemoSam_rS"/>
</dbReference>
<dbReference type="PANTHER" id="PTHR30352:SF5">
    <property type="entry name" value="PYRUVATE FORMATE-LYASE 1-ACTIVATING ENZYME"/>
    <property type="match status" value="1"/>
</dbReference>
<feature type="domain" description="Radical SAM core" evidence="7">
    <location>
        <begin position="53"/>
        <end position="273"/>
    </location>
</feature>
<dbReference type="PANTHER" id="PTHR30352">
    <property type="entry name" value="PYRUVATE FORMATE-LYASE-ACTIVATING ENZYME"/>
    <property type="match status" value="1"/>
</dbReference>
<protein>
    <submittedName>
        <fullName evidence="8">AmmeMemoRadiSam system radical SAM enzyme</fullName>
    </submittedName>
</protein>
<reference evidence="8 9" key="1">
    <citation type="submission" date="2022-03" db="EMBL/GenBank/DDBJ databases">
        <title>Novel taxa within the pig intestine.</title>
        <authorList>
            <person name="Wylensek D."/>
            <person name="Bishof K."/>
            <person name="Afrizal A."/>
            <person name="Clavel T."/>
        </authorList>
    </citation>
    <scope>NUCLEOTIDE SEQUENCE [LARGE SCALE GENOMIC DNA]</scope>
    <source>
        <strain evidence="8 9">Cla-KB-P134</strain>
    </source>
</reference>
<comment type="caution">
    <text evidence="8">The sequence shown here is derived from an EMBL/GenBank/DDBJ whole genome shotgun (WGS) entry which is preliminary data.</text>
</comment>
<evidence type="ECO:0000313" key="9">
    <source>
        <dbReference type="Proteomes" id="UP001285244"/>
    </source>
</evidence>
<dbReference type="Gene3D" id="3.20.20.70">
    <property type="entry name" value="Aldolase class I"/>
    <property type="match status" value="1"/>
</dbReference>
<comment type="cofactor">
    <cofactor evidence="1">
        <name>[4Fe-4S] cluster</name>
        <dbReference type="ChEBI" id="CHEBI:49883"/>
    </cofactor>
</comment>